<dbReference type="SUPFAM" id="SSF56935">
    <property type="entry name" value="Porins"/>
    <property type="match status" value="1"/>
</dbReference>
<organism evidence="4 5">
    <name type="scientific">Pedobacter antarcticus 4BY</name>
    <dbReference type="NCBI Taxonomy" id="1358423"/>
    <lineage>
        <taxon>Bacteria</taxon>
        <taxon>Pseudomonadati</taxon>
        <taxon>Bacteroidota</taxon>
        <taxon>Sphingobacteriia</taxon>
        <taxon>Sphingobacteriales</taxon>
        <taxon>Sphingobacteriaceae</taxon>
        <taxon>Pedobacter</taxon>
    </lineage>
</organism>
<accession>A0A081PHC7</accession>
<keyword evidence="5" id="KW-1185">Reference proteome</keyword>
<dbReference type="PANTHER" id="PTHR40980:SF4">
    <property type="entry name" value="TONB-DEPENDENT RECEPTOR-LIKE BETA-BARREL DOMAIN-CONTAINING PROTEIN"/>
    <property type="match status" value="1"/>
</dbReference>
<dbReference type="Proteomes" id="UP000028007">
    <property type="component" value="Unassembled WGS sequence"/>
</dbReference>
<keyword evidence="2" id="KW-0472">Membrane</keyword>
<dbReference type="InterPro" id="IPR037066">
    <property type="entry name" value="Plug_dom_sf"/>
</dbReference>
<evidence type="ECO:0000256" key="1">
    <source>
        <dbReference type="SAM" id="MobiDB-lite"/>
    </source>
</evidence>
<protein>
    <recommendedName>
        <fullName evidence="3">Outer membrane protein beta-barrel domain-containing protein</fullName>
    </recommendedName>
</protein>
<feature type="transmembrane region" description="Helical" evidence="2">
    <location>
        <begin position="43"/>
        <end position="61"/>
    </location>
</feature>
<evidence type="ECO:0000259" key="3">
    <source>
        <dbReference type="Pfam" id="PF14905"/>
    </source>
</evidence>
<dbReference type="AlphaFoldDB" id="A0A081PHC7"/>
<keyword evidence="2" id="KW-0812">Transmembrane</keyword>
<gene>
    <name evidence="4" type="ORF">N180_16630</name>
</gene>
<dbReference type="PANTHER" id="PTHR40980">
    <property type="entry name" value="PLUG DOMAIN-CONTAINING PROTEIN"/>
    <property type="match status" value="1"/>
</dbReference>
<dbReference type="Gene3D" id="2.170.130.10">
    <property type="entry name" value="TonB-dependent receptor, plug domain"/>
    <property type="match status" value="1"/>
</dbReference>
<evidence type="ECO:0000313" key="4">
    <source>
        <dbReference type="EMBL" id="KEQ30100.1"/>
    </source>
</evidence>
<feature type="region of interest" description="Disordered" evidence="1">
    <location>
        <begin position="919"/>
        <end position="941"/>
    </location>
</feature>
<dbReference type="Pfam" id="PF13620">
    <property type="entry name" value="CarboxypepD_reg"/>
    <property type="match status" value="1"/>
</dbReference>
<feature type="domain" description="Outer membrane protein beta-barrel" evidence="3">
    <location>
        <begin position="508"/>
        <end position="915"/>
    </location>
</feature>
<name>A0A081PHC7_9SPHI</name>
<dbReference type="eggNOG" id="COG1629">
    <property type="taxonomic scope" value="Bacteria"/>
</dbReference>
<dbReference type="InterPro" id="IPR008969">
    <property type="entry name" value="CarboxyPept-like_regulatory"/>
</dbReference>
<sequence length="941" mass="105219">MEINKTFKSMNISAKKRDQGGLCSRLKTNSVTTPTIAIQFMRISFIYILLTAATLNMLMAFDLKAQDMNTETIRLELHQENLLTAIRKIEKQSSLRFFFRSSDIEAVKPLNFSSGPRTIRQTLTEILKGSGLTFRQVDQTILIEKKSQQQKNQIEGKITGTDGLPIPYATIALRKTNESDILKTVSTDSLGNYKFDLPENGDYLLDISAIGMQKKTVSITIINQETTILEDIMLSDQAGNLKEVTVIGKKAFIEQKIDKTVINVGSLISNNGANALEVLEKSPGVVVDGNGTISFKGKPGVTIFLDGKPTYLSGANLANYLKSIPASLLEQIELMDNPPAKFDAAGDAGIINITTKKTKTAGFNGSVAANYSQAHYGQTSESVNLNYRVNKINLFSSASYALKQDFRQFGETREYFDKQGLLRNVFEVNAHMKPVSNSGNLKIGMDYYHSPKTTWGIIFTGSLSPRKETFTGETWLLNQNRGLDSIIYAKNTGKAHFNNGGVNLNYSHQFDSLGRSITFDLDGLTYSSTNKQRFFNQSFDAVGNPGHTQIITDNLPTSIQIYSAKTDYTRPLKGKARIDAGLKTSYIETDNQANYFNEINGESITDPNFTNHFLYKENINAGYLNFNTSFRRFALQTGLRVENTNSKGHQIGNEIRADSSFTKSYTNLFPTAYLSYKLDSAGRHLLILSFGRRIRRPFYQDLNPFVTIIDKYSYFSGNPFLKPQFSNALKASYSYKSLLTASLHYMKTKDLQNEVIRQDGDIFIDGVGNIGTAKYIGASLTLSLSPYPWWMTNTYMQVFNTSFKGRLFDTFLDESRTMGEINMTNIFTLPKGWGMELSGFYVSKRSVAQFINNGTGQLNAGIQKKVLENKGTISFNVRDILKTYNNNGITTNIPNATEAFRNRYNSQSFTLAFNYSFGSSGNKKSKRETGSADIEKARIKQ</sequence>
<dbReference type="Gene3D" id="2.60.40.1120">
    <property type="entry name" value="Carboxypeptidase-like, regulatory domain"/>
    <property type="match status" value="1"/>
</dbReference>
<comment type="caution">
    <text evidence="4">The sequence shown here is derived from an EMBL/GenBank/DDBJ whole genome shotgun (WGS) entry which is preliminary data.</text>
</comment>
<proteinExistence type="predicted"/>
<dbReference type="InterPro" id="IPR041700">
    <property type="entry name" value="OMP_b-brl_3"/>
</dbReference>
<feature type="compositionally biased region" description="Basic and acidic residues" evidence="1">
    <location>
        <begin position="927"/>
        <end position="941"/>
    </location>
</feature>
<evidence type="ECO:0000313" key="5">
    <source>
        <dbReference type="Proteomes" id="UP000028007"/>
    </source>
</evidence>
<dbReference type="EMBL" id="JNFF01000050">
    <property type="protein sequence ID" value="KEQ30100.1"/>
    <property type="molecule type" value="Genomic_DNA"/>
</dbReference>
<dbReference type="Gene3D" id="3.55.50.30">
    <property type="match status" value="1"/>
</dbReference>
<evidence type="ECO:0000256" key="2">
    <source>
        <dbReference type="SAM" id="Phobius"/>
    </source>
</evidence>
<dbReference type="SUPFAM" id="SSF49464">
    <property type="entry name" value="Carboxypeptidase regulatory domain-like"/>
    <property type="match status" value="1"/>
</dbReference>
<keyword evidence="2" id="KW-1133">Transmembrane helix</keyword>
<dbReference type="Pfam" id="PF14905">
    <property type="entry name" value="OMP_b-brl_3"/>
    <property type="match status" value="1"/>
</dbReference>
<reference evidence="4 5" key="1">
    <citation type="journal article" date="1992" name="Int. J. Syst. Bacteriol.">
        <title>Sphingobacterium antarcticus sp. nov. a Psychrotrophic Bacterium from the Soils of Schirmacher Oasis, Antarctica.</title>
        <authorList>
            <person name="Shivaji S."/>
            <person name="Ray M.K."/>
            <person name="Rao N.S."/>
            <person name="Saiserr L."/>
            <person name="Jagannadham M.V."/>
            <person name="Kumar G.S."/>
            <person name="Reddy G."/>
            <person name="Bhargava P.M."/>
        </authorList>
    </citation>
    <scope>NUCLEOTIDE SEQUENCE [LARGE SCALE GENOMIC DNA]</scope>
    <source>
        <strain evidence="4 5">4BY</strain>
    </source>
</reference>